<accession>A0ABD1HWF2</accession>
<dbReference type="Pfam" id="PF05056">
    <property type="entry name" value="DUF674"/>
    <property type="match status" value="1"/>
</dbReference>
<dbReference type="PANTHER" id="PTHR33103">
    <property type="entry name" value="OS01G0153900 PROTEIN"/>
    <property type="match status" value="1"/>
</dbReference>
<keyword evidence="2" id="KW-1185">Reference proteome</keyword>
<dbReference type="Proteomes" id="UP001567538">
    <property type="component" value="Unassembled WGS sequence"/>
</dbReference>
<dbReference type="PANTHER" id="PTHR33103:SF27">
    <property type="entry name" value="OS04G0594700 PROTEIN"/>
    <property type="match status" value="1"/>
</dbReference>
<protein>
    <recommendedName>
        <fullName evidence="3">DUF674 family protein</fullName>
    </recommendedName>
</protein>
<gene>
    <name evidence="1" type="ORF">AAHA92_10981</name>
</gene>
<dbReference type="InterPro" id="IPR007750">
    <property type="entry name" value="DUF674"/>
</dbReference>
<evidence type="ECO:0008006" key="3">
    <source>
        <dbReference type="Google" id="ProtNLM"/>
    </source>
</evidence>
<name>A0ABD1HWF2_SALDI</name>
<evidence type="ECO:0000313" key="2">
    <source>
        <dbReference type="Proteomes" id="UP001567538"/>
    </source>
</evidence>
<dbReference type="AlphaFoldDB" id="A0ABD1HWF2"/>
<proteinExistence type="predicted"/>
<dbReference type="EMBL" id="JBEAFC010000004">
    <property type="protein sequence ID" value="KAL1560809.1"/>
    <property type="molecule type" value="Genomic_DNA"/>
</dbReference>
<organism evidence="1 2">
    <name type="scientific">Salvia divinorum</name>
    <name type="common">Maria pastora</name>
    <name type="synonym">Diviner's sage</name>
    <dbReference type="NCBI Taxonomy" id="28513"/>
    <lineage>
        <taxon>Eukaryota</taxon>
        <taxon>Viridiplantae</taxon>
        <taxon>Streptophyta</taxon>
        <taxon>Embryophyta</taxon>
        <taxon>Tracheophyta</taxon>
        <taxon>Spermatophyta</taxon>
        <taxon>Magnoliopsida</taxon>
        <taxon>eudicotyledons</taxon>
        <taxon>Gunneridae</taxon>
        <taxon>Pentapetalae</taxon>
        <taxon>asterids</taxon>
        <taxon>lamiids</taxon>
        <taxon>Lamiales</taxon>
        <taxon>Lamiaceae</taxon>
        <taxon>Nepetoideae</taxon>
        <taxon>Mentheae</taxon>
        <taxon>Salviinae</taxon>
        <taxon>Salvia</taxon>
        <taxon>Salvia subgen. Calosphace</taxon>
    </lineage>
</organism>
<comment type="caution">
    <text evidence="1">The sequence shown here is derived from an EMBL/GenBank/DDBJ whole genome shotgun (WGS) entry which is preliminary data.</text>
</comment>
<reference evidence="1 2" key="1">
    <citation type="submission" date="2024-06" db="EMBL/GenBank/DDBJ databases">
        <title>A chromosome level genome sequence of Diviner's sage (Salvia divinorum).</title>
        <authorList>
            <person name="Ford S.A."/>
            <person name="Ro D.-K."/>
            <person name="Ness R.W."/>
            <person name="Phillips M.A."/>
        </authorList>
    </citation>
    <scope>NUCLEOTIDE SEQUENCE [LARGE SCALE GENOMIC DNA]</scope>
    <source>
        <strain evidence="1">SAF-2024a</strain>
        <tissue evidence="1">Leaf</tissue>
    </source>
</reference>
<sequence>MSDAKEDTKFSLKAVVNKKKGKVLFAEVDSAFADVLLSLLTLPLGTIAKMCKRLPFGSLTTLYTGLENLDSVHFWKEGSKLILLHPRSSSDAESKKLKVQLFDSSPLEYFVCPKKCLFVGGFQSISMYFDVGYCKCCNSPTKIEVAENQTRTIPCDDGVFMKTTSTFVITDDLHIIPNAGLSQIASFLDVTDIDETKTMAVTLELHEVLKLIVYSFSCMNPLSGVILDARLHFEKGTEFITANASNSNSKTMNLKLMVQKSNNKLLYAEAEEDFVEFLFSFLIIPLGGVESLLSGNSNVKTIDNLYMSAAILIHDKYFKNLDAKNRLLKPNIPHGYVSKNHIFPLTEDKLPASYEDGSFRFRVASTNFPNGQGSYLKGPRTYKVTDDLTVTPFCIVSILSSLVEMKISVSDVEEVELRIGQKEGSSILKASLTSKCALTDALLSQTMTKNPKREQV</sequence>
<evidence type="ECO:0000313" key="1">
    <source>
        <dbReference type="EMBL" id="KAL1560809.1"/>
    </source>
</evidence>